<evidence type="ECO:0000313" key="1">
    <source>
        <dbReference type="EMBL" id="KAJ2984110.1"/>
    </source>
</evidence>
<comment type="caution">
    <text evidence="1">The sequence shown here is derived from an EMBL/GenBank/DDBJ whole genome shotgun (WGS) entry which is preliminary data.</text>
</comment>
<name>A0ACC1NXV2_9HYPO</name>
<proteinExistence type="predicted"/>
<reference evidence="1" key="1">
    <citation type="submission" date="2022-08" db="EMBL/GenBank/DDBJ databases">
        <title>Genome Sequence of Lecanicillium fungicola.</title>
        <authorList>
            <person name="Buettner E."/>
        </authorList>
    </citation>
    <scope>NUCLEOTIDE SEQUENCE</scope>
    <source>
        <strain evidence="1">Babe33</strain>
    </source>
</reference>
<accession>A0ACC1NXV2</accession>
<keyword evidence="2" id="KW-1185">Reference proteome</keyword>
<protein>
    <submittedName>
        <fullName evidence="1">Uncharacterized protein</fullName>
    </submittedName>
</protein>
<gene>
    <name evidence="1" type="ORF">NQ176_g195</name>
</gene>
<evidence type="ECO:0000313" key="2">
    <source>
        <dbReference type="Proteomes" id="UP001143910"/>
    </source>
</evidence>
<dbReference type="Proteomes" id="UP001143910">
    <property type="component" value="Unassembled WGS sequence"/>
</dbReference>
<organism evidence="1 2">
    <name type="scientific">Zarea fungicola</name>
    <dbReference type="NCBI Taxonomy" id="93591"/>
    <lineage>
        <taxon>Eukaryota</taxon>
        <taxon>Fungi</taxon>
        <taxon>Dikarya</taxon>
        <taxon>Ascomycota</taxon>
        <taxon>Pezizomycotina</taxon>
        <taxon>Sordariomycetes</taxon>
        <taxon>Hypocreomycetidae</taxon>
        <taxon>Hypocreales</taxon>
        <taxon>Cordycipitaceae</taxon>
        <taxon>Zarea</taxon>
    </lineage>
</organism>
<sequence>MIPGLLITTTSVKLPTSSPPRALALGGSGSEHPPAEEQPPKSPALSTTSTADGDDDADIDSSPPAPALPAPKLPGRVSVLLRSPSRGSNEQFETASWGSPYPPSDRNLRRQSVSSDLSEDSPIHHLDINTPFLRPSPQLPQPERETREPLSAAAVVLANRVRRSNRGLTEDWIRAHTAAGEGNIEPRLWLSDGSESEHSSLSGSELAWLGELTPRAIKAARAARTAPSKQTRHPRGSDSIETLKPFEASVLKLGNSTSMSTTEPDTLLEPVWKVRPQHDEPASQFAAEGHNGAPAEHVTEPVSRQSGEPEEVSAEELAKQAGGTLASMPSTPRRPREKALPKEPPVTPRIKKRVPWKGKNIMISVPRDDDRGEPGKAPIPLRPLEIERMFHSWKELGYTVDGFDLIVEDYQPPGTDDAQSRDCWPDDSDLIQERSTGNYQVILPDLNAWQNYVQELQEAKLRALGVSDATEETPAPPVSPPLTIPSRQASAQYPPLPFSPPIPTSSASSNPGFNFHSQLLSGTTTTTQSPGIASPVPFGHMQGKFNPRQSISLPTGSSPFQLTHVQGWQNQAGILQSLARIDSPLLNLNGIISPQSPYDMEGFPISGSPGPNLHQRHQSLQYFPQHMARASPHLQQVREDEEEEPENFDKSPSKTPEPTRPLQLAMQAEMQEAEYHLEEQLRNQLEHEDYNPESQGDSSTRHETLASVHDRQASGNLAISEHFANDQTKPVVLHHPRPHSRGQSITQNFFRDHDVQADGSKFDRLNGIPESSKPEGEDSYEIETNPSGLGTPVQSFDFPAVLGQHQKTLSSASNPWNNAGDSRETPGHEQKPSTSKLNVKAPEFKFNPTNSFTPGLFNVATASTFQPGAPSFQPTVFQAGIDNYIEPNPHVAQFGDRSFGLSAVSPSFTPSQSEFSFSSSGPKFRPDAPSFTPLQSLANSLTNPIKSHNGRTDSIFGNIDIDMSAMVRPNRNSKAIPIIPPSNRSSAVVPRANISEGLDGHDQDEDGHQAQDESRVKRARSLAPEGQKIASFAQIPLGSIMENGSDNALFIDTVLPSACAGDATEPNTAVPSETSPPVQNNQWQPLQTAKDTVINSHRVQHSAELKAKRQAHKRNSLSATAIPFSPGAISYGEESPATLTRAEPSPVKRTQSGAFLERKEISPKVLDQTQLSSPPLPAKPKGLAASRFAKLEQPPEPEPQDDTVGNDAMNVLPSIETQNTVVDIGDDSTKPDEPTFEEIDAVMQEMENNPSMGVKKALEQSKWNQPTSAISRQPSYQLRAAAHEFVPLSNQAVPAYLQDPERIDAALESIELEDPFIDPPSRDTKLTNEPDTELATEPASDWEGAFSDDQHSKLENRTQFFDGRVNEIVGNLLASRLEPMEKTLLAIQNALGSKSRRAASSRRDMRSITGDNQESDADDEDDELTLKRSTSPRRDRRLDQLRVAIADALATQYNNPAHMESASVENKSVLAALEEIKISMNNLKHTPNIEHGLHDGQATENIQPQTSKSDDVILAKLDELQIKYIDLKQRLQLEQGKVEKEVHERRAAEDASAELDRKLRAAETRVEVEIINKSVYDQRVGDLEERLRLQEEKTEEELKQRRVMEDKLCDVQRQLKHASEEETRLTETLEERDRRVKELEQLSGKKAMRMTLLEAASNNASQAQSEMTNKLNALESDLREVRQDNNHWRVEAERADENARRNAGELAVARDECKTLQNTLQTLTAQLQENERLRESWRGKFMSLQEDMANAAREVAQESARRIKKDQAVLARQEVLDARLQAEAKTRERLEVEMERLQTNERSGMRAINECTRLEGILTEIRMEKDQLQRTASRYQREFEEARESGASEVKRTRIAMQMEIDGANHQVNVVRQELEDQITKLRAEIDNIKLDADTAKERNEMLMEEEHANKAKRLEDLVHKHQNEIEDMQTRHNRQVYNAAEDHQRSEEALLERLSLSSSKLEHLQDRILHLEDKLEVAKQTASTDLIAKASGVNPDPASAPTTARAVASELPEKISPQALRESIMVLQDQLQAREQRIEELEQNVAKLDPEAPFKISKRDDEITWLRELLAVRHSDLHDIIAALSVESFDREQVKDAAIRLKANLQMEEQERERAVNGGSAITLPNIAQSIQAATPRVAQTIGSSLNAFDRWRKSSQPSFLSGVLNSPISGAAVTPSRTRAPSGQKSKLLSGLLTPPASGLRQTPVSDNKAQPTAFASTGRRFATHGSSHTRPSGKSVSSTTIVDESAEDTTPTRRHEQPADPITPTIMRQSGYDSDAQPGDFDDHDFFED</sequence>
<dbReference type="EMBL" id="JANJQO010000006">
    <property type="protein sequence ID" value="KAJ2984110.1"/>
    <property type="molecule type" value="Genomic_DNA"/>
</dbReference>